<dbReference type="AlphaFoldDB" id="I1E335"/>
<keyword evidence="5" id="KW-1185">Reference proteome</keyword>
<name>I1E335_9GAMM</name>
<comment type="caution">
    <text evidence="4">The sequence shown here is derived from an EMBL/GenBank/DDBJ whole genome shotgun (WGS) entry which is preliminary data.</text>
</comment>
<keyword evidence="2" id="KW-0732">Signal</keyword>
<evidence type="ECO:0000313" key="5">
    <source>
        <dbReference type="Proteomes" id="UP000004374"/>
    </source>
</evidence>
<evidence type="ECO:0000259" key="3">
    <source>
        <dbReference type="PROSITE" id="PS51677"/>
    </source>
</evidence>
<protein>
    <submittedName>
        <fullName evidence="4">Polysaccharide deacetylase</fullName>
    </submittedName>
</protein>
<feature type="domain" description="NodB homology" evidence="3">
    <location>
        <begin position="74"/>
        <end position="312"/>
    </location>
</feature>
<dbReference type="Pfam" id="PF01522">
    <property type="entry name" value="Polysacc_deac_1"/>
    <property type="match status" value="1"/>
</dbReference>
<dbReference type="Proteomes" id="UP000004374">
    <property type="component" value="Unassembled WGS sequence"/>
</dbReference>
<evidence type="ECO:0000256" key="1">
    <source>
        <dbReference type="ARBA" id="ARBA00004613"/>
    </source>
</evidence>
<dbReference type="SUPFAM" id="SSF88713">
    <property type="entry name" value="Glycoside hydrolase/deacetylase"/>
    <property type="match status" value="1"/>
</dbReference>
<dbReference type="CDD" id="cd10918">
    <property type="entry name" value="CE4_NodB_like_5s_6s"/>
    <property type="match status" value="1"/>
</dbReference>
<sequence>MFHSAIKLAGKVLAANKLSILIYHQVLETADPMRPSEPTAEVFDWQMRLLRDYFTPLSLDEALAHLRHNTLPANAVCVTFDDGYINNLTIAQPILAKYGIAATVYIATGFSQGQNMWNDRLIHLFADTKRSSLQLDDTVVSLADWPDRRSKAQQWLKSLKYLPFEQRLAKVNQYYAQNQATEQAPLMMNPAQLKQLAASGITLGAHTVHHPILKVLPAGQQQAEIHQSKHQLEQWLGQRVMHFAYPNGGQGTDFDDTAVQLVKQAGFASAVVTNWGVSDRHTPAYLLKRFTPWDKTPLAFHLRLVKNMLSQA</sequence>
<dbReference type="GO" id="GO:0016810">
    <property type="term" value="F:hydrolase activity, acting on carbon-nitrogen (but not peptide) bonds"/>
    <property type="evidence" value="ECO:0007669"/>
    <property type="project" value="InterPro"/>
</dbReference>
<evidence type="ECO:0000313" key="4">
    <source>
        <dbReference type="EMBL" id="GAB60713.1"/>
    </source>
</evidence>
<proteinExistence type="predicted"/>
<dbReference type="PANTHER" id="PTHR34216">
    <property type="match status" value="1"/>
</dbReference>
<organism evidence="4 5">
    <name type="scientific">Rheinheimera nanhaiensis E407-8</name>
    <dbReference type="NCBI Taxonomy" id="562729"/>
    <lineage>
        <taxon>Bacteria</taxon>
        <taxon>Pseudomonadati</taxon>
        <taxon>Pseudomonadota</taxon>
        <taxon>Gammaproteobacteria</taxon>
        <taxon>Chromatiales</taxon>
        <taxon>Chromatiaceae</taxon>
        <taxon>Rheinheimera</taxon>
    </lineage>
</organism>
<dbReference type="EMBL" id="BAFK01000039">
    <property type="protein sequence ID" value="GAB60713.1"/>
    <property type="molecule type" value="Genomic_DNA"/>
</dbReference>
<comment type="subcellular location">
    <subcellularLocation>
        <location evidence="1">Secreted</location>
    </subcellularLocation>
</comment>
<reference evidence="4 5" key="1">
    <citation type="journal article" date="2012" name="J. Bacteriol.">
        <title>Genome Sequence of the Protease-Producing Bacterium Rheinheimera nanhaiensis E407-8T, Isolated from Deep-Sea Sediment of the South China Sea.</title>
        <authorList>
            <person name="Zhang X.-Y."/>
            <person name="Zhang Y.-J."/>
            <person name="Qin Q.-L."/>
            <person name="Xie B.-B."/>
            <person name="Chen X.-L."/>
            <person name="Zhou B.-C."/>
            <person name="Zhang Y.-Z."/>
        </authorList>
    </citation>
    <scope>NUCLEOTIDE SEQUENCE [LARGE SCALE GENOMIC DNA]</scope>
    <source>
        <strain evidence="4 5">E407-8</strain>
    </source>
</reference>
<dbReference type="GO" id="GO:0005576">
    <property type="term" value="C:extracellular region"/>
    <property type="evidence" value="ECO:0007669"/>
    <property type="project" value="UniProtKB-SubCell"/>
</dbReference>
<dbReference type="InterPro" id="IPR002509">
    <property type="entry name" value="NODB_dom"/>
</dbReference>
<dbReference type="GO" id="GO:0005975">
    <property type="term" value="P:carbohydrate metabolic process"/>
    <property type="evidence" value="ECO:0007669"/>
    <property type="project" value="InterPro"/>
</dbReference>
<gene>
    <name evidence="4" type="ORF">RNAN_3739</name>
</gene>
<dbReference type="Gene3D" id="3.20.20.370">
    <property type="entry name" value="Glycoside hydrolase/deacetylase"/>
    <property type="match status" value="1"/>
</dbReference>
<dbReference type="OrthoDB" id="9814639at2"/>
<accession>I1E335</accession>
<dbReference type="STRING" id="562729.RNAN_3739"/>
<dbReference type="InterPro" id="IPR011330">
    <property type="entry name" value="Glyco_hydro/deAcase_b/a-brl"/>
</dbReference>
<evidence type="ECO:0000256" key="2">
    <source>
        <dbReference type="ARBA" id="ARBA00022729"/>
    </source>
</evidence>
<dbReference type="PROSITE" id="PS51677">
    <property type="entry name" value="NODB"/>
    <property type="match status" value="1"/>
</dbReference>
<dbReference type="InterPro" id="IPR051398">
    <property type="entry name" value="Polysacch_Deacetylase"/>
</dbReference>
<dbReference type="RefSeq" id="WP_008224520.1">
    <property type="nucleotide sequence ID" value="NZ_BAFK01000039.1"/>
</dbReference>
<dbReference type="PANTHER" id="PTHR34216:SF3">
    <property type="entry name" value="POLY-BETA-1,6-N-ACETYL-D-GLUCOSAMINE N-DEACETYLASE"/>
    <property type="match status" value="1"/>
</dbReference>